<dbReference type="SUPFAM" id="SSF48452">
    <property type="entry name" value="TPR-like"/>
    <property type="match status" value="1"/>
</dbReference>
<gene>
    <name evidence="1" type="ORF">DAEQUDRAFT_282157</name>
</gene>
<accession>A0A165Q9M5</accession>
<dbReference type="Gene3D" id="1.25.40.10">
    <property type="entry name" value="Tetratricopeptide repeat domain"/>
    <property type="match status" value="1"/>
</dbReference>
<evidence type="ECO:0000313" key="1">
    <source>
        <dbReference type="EMBL" id="KZT69183.1"/>
    </source>
</evidence>
<protein>
    <submittedName>
        <fullName evidence="1">Uncharacterized protein</fullName>
    </submittedName>
</protein>
<evidence type="ECO:0000313" key="2">
    <source>
        <dbReference type="Proteomes" id="UP000076727"/>
    </source>
</evidence>
<reference evidence="1 2" key="1">
    <citation type="journal article" date="2016" name="Mol. Biol. Evol.">
        <title>Comparative Genomics of Early-Diverging Mushroom-Forming Fungi Provides Insights into the Origins of Lignocellulose Decay Capabilities.</title>
        <authorList>
            <person name="Nagy L.G."/>
            <person name="Riley R."/>
            <person name="Tritt A."/>
            <person name="Adam C."/>
            <person name="Daum C."/>
            <person name="Floudas D."/>
            <person name="Sun H."/>
            <person name="Yadav J.S."/>
            <person name="Pangilinan J."/>
            <person name="Larsson K.H."/>
            <person name="Matsuura K."/>
            <person name="Barry K."/>
            <person name="Labutti K."/>
            <person name="Kuo R."/>
            <person name="Ohm R.A."/>
            <person name="Bhattacharya S.S."/>
            <person name="Shirouzu T."/>
            <person name="Yoshinaga Y."/>
            <person name="Martin F.M."/>
            <person name="Grigoriev I.V."/>
            <person name="Hibbett D.S."/>
        </authorList>
    </citation>
    <scope>NUCLEOTIDE SEQUENCE [LARGE SCALE GENOMIC DNA]</scope>
    <source>
        <strain evidence="1 2">L-15889</strain>
    </source>
</reference>
<keyword evidence="2" id="KW-1185">Reference proteome</keyword>
<dbReference type="InterPro" id="IPR011990">
    <property type="entry name" value="TPR-like_helical_dom_sf"/>
</dbReference>
<name>A0A165Q9M5_9APHY</name>
<dbReference type="Proteomes" id="UP000076727">
    <property type="component" value="Unassembled WGS sequence"/>
</dbReference>
<sequence length="809" mass="89428">MAPSKPVILLFSLSDFRMDDMDAHLLKHLRTESQVQVIRSRDAALQWLSKNPRPQAILLTDEVVTERRQEALLKKLAEYTKAGGTIVFGCRFSTFVKAKAMENMFQRTLGLPWARGSYHRTTFSLNKNVENIGTDTLPSSYSMKAMHLQNVAPTAAVYLPSEASRIESHVFAPTPITKLEETPAAFAKVGLGYVGFVGDVNEEEPTTHLLIAMLLASSEAQRYTGSSTSRDQKNVPRSSILILSLHKDDHFDSLNAGVYAALRSRASVTEASTEREALNALTASLAPSAVLVTDAGVMDEDYSQVLLKLLAYIQRRESTTVFACQFSSFVRWPDLDALFKRLGLAWRSGSYTKMDVTVTKAVDDVDFDSLIETHECPKALFLQDVPWEESVYVPTLQYRSKETMAAFGWTERGGRVGYVGDVNPSENMTKLIVALCFPKTSPVSIEAPPESQAAIRPSSPTSREGVIDSTAKPAVLLISFDNGPSFEGMEKQLFSALKRNVLVLQSSNADAALKHLSRKPSPTAVFLTHPGFVHNDNIVQRLVKYAREGGRVVLGSQFSTHLQLDDFKPFFRKWNLPWDSGAYHRTTVALNPAGIPSPLHPSKLFDAYSMKAVHLKNVKDKHKVYVPTSGSCVETPSGEPGQPVSGSLLNECPAAWVPVGKGYLGYIGDVNSEEESTRLALEMCGITVKPGDLGPRTWDVGVTIGAGQVTPISETCAERHLPVYTKRAQLRSREKEVAVRSVKRANNSRRKRLVAERLKEEGNKFFKQGKSAQAASRYRQAALVYEPRPVYMSNLAAALLKMGWYVVQY</sequence>
<proteinExistence type="predicted"/>
<organism evidence="1 2">
    <name type="scientific">Daedalea quercina L-15889</name>
    <dbReference type="NCBI Taxonomy" id="1314783"/>
    <lineage>
        <taxon>Eukaryota</taxon>
        <taxon>Fungi</taxon>
        <taxon>Dikarya</taxon>
        <taxon>Basidiomycota</taxon>
        <taxon>Agaricomycotina</taxon>
        <taxon>Agaricomycetes</taxon>
        <taxon>Polyporales</taxon>
        <taxon>Fomitopsis</taxon>
    </lineage>
</organism>
<dbReference type="AlphaFoldDB" id="A0A165Q9M5"/>
<dbReference type="OrthoDB" id="245563at2759"/>
<dbReference type="EMBL" id="KV429060">
    <property type="protein sequence ID" value="KZT69183.1"/>
    <property type="molecule type" value="Genomic_DNA"/>
</dbReference>
<dbReference type="STRING" id="1314783.A0A165Q9M5"/>